<keyword evidence="3 8" id="KW-0808">Transferase</keyword>
<dbReference type="Proteomes" id="UP001595907">
    <property type="component" value="Unassembled WGS sequence"/>
</dbReference>
<evidence type="ECO:0000256" key="2">
    <source>
        <dbReference type="ARBA" id="ARBA00022475"/>
    </source>
</evidence>
<feature type="transmembrane region" description="Helical" evidence="7">
    <location>
        <begin position="377"/>
        <end position="396"/>
    </location>
</feature>
<proteinExistence type="inferred from homology"/>
<feature type="transmembrane region" description="Helical" evidence="7">
    <location>
        <begin position="417"/>
        <end position="437"/>
    </location>
</feature>
<dbReference type="Pfam" id="PF01790">
    <property type="entry name" value="LGT"/>
    <property type="match status" value="1"/>
</dbReference>
<evidence type="ECO:0000313" key="9">
    <source>
        <dbReference type="Proteomes" id="UP001595907"/>
    </source>
</evidence>
<feature type="transmembrane region" description="Helical" evidence="7">
    <location>
        <begin position="104"/>
        <end position="126"/>
    </location>
</feature>
<keyword evidence="4 7" id="KW-0812">Transmembrane</keyword>
<evidence type="ECO:0000256" key="3">
    <source>
        <dbReference type="ARBA" id="ARBA00022679"/>
    </source>
</evidence>
<feature type="transmembrane region" description="Helical" evidence="7">
    <location>
        <begin position="187"/>
        <end position="207"/>
    </location>
</feature>
<feature type="transmembrane region" description="Helical" evidence="7">
    <location>
        <begin position="149"/>
        <end position="167"/>
    </location>
</feature>
<comment type="similarity">
    <text evidence="1">Belongs to the Lgt family.</text>
</comment>
<feature type="transmembrane region" description="Helical" evidence="7">
    <location>
        <begin position="20"/>
        <end position="41"/>
    </location>
</feature>
<dbReference type="PANTHER" id="PTHR30589:SF0">
    <property type="entry name" value="PHOSPHATIDYLGLYCEROL--PROLIPOPROTEIN DIACYLGLYCERYL TRANSFERASE"/>
    <property type="match status" value="1"/>
</dbReference>
<dbReference type="EMBL" id="JBHSCZ010000001">
    <property type="protein sequence ID" value="MFC4261665.1"/>
    <property type="molecule type" value="Genomic_DNA"/>
</dbReference>
<comment type="caution">
    <text evidence="8">The sequence shown here is derived from an EMBL/GenBank/DDBJ whole genome shotgun (WGS) entry which is preliminary data.</text>
</comment>
<dbReference type="PANTHER" id="PTHR30589">
    <property type="entry name" value="PROLIPOPROTEIN DIACYLGLYCERYL TRANSFERASE"/>
    <property type="match status" value="1"/>
</dbReference>
<evidence type="ECO:0000256" key="7">
    <source>
        <dbReference type="SAM" id="Phobius"/>
    </source>
</evidence>
<keyword evidence="9" id="KW-1185">Reference proteome</keyword>
<name>A0ABV8QMW8_9BACT</name>
<accession>A0ABV8QMW8</accession>
<evidence type="ECO:0000256" key="5">
    <source>
        <dbReference type="ARBA" id="ARBA00022989"/>
    </source>
</evidence>
<dbReference type="GO" id="GO:0008961">
    <property type="term" value="F:phosphatidylglycerol-prolipoprotein diacylglyceryl transferase activity"/>
    <property type="evidence" value="ECO:0007669"/>
    <property type="project" value="UniProtKB-EC"/>
</dbReference>
<evidence type="ECO:0000256" key="1">
    <source>
        <dbReference type="ARBA" id="ARBA00007150"/>
    </source>
</evidence>
<keyword evidence="5 7" id="KW-1133">Transmembrane helix</keyword>
<dbReference type="EC" id="2.5.1.145" evidence="8"/>
<dbReference type="InterPro" id="IPR001640">
    <property type="entry name" value="Lgt"/>
</dbReference>
<protein>
    <submittedName>
        <fullName evidence="8">Prolipoprotein diacylglyceryl transferase</fullName>
        <ecNumber evidence="8">2.5.1.145</ecNumber>
    </submittedName>
</protein>
<reference evidence="9" key="1">
    <citation type="journal article" date="2019" name="Int. J. Syst. Evol. Microbiol.">
        <title>The Global Catalogue of Microorganisms (GCM) 10K type strain sequencing project: providing services to taxonomists for standard genome sequencing and annotation.</title>
        <authorList>
            <consortium name="The Broad Institute Genomics Platform"/>
            <consortium name="The Broad Institute Genome Sequencing Center for Infectious Disease"/>
            <person name="Wu L."/>
            <person name="Ma J."/>
        </authorList>
    </citation>
    <scope>NUCLEOTIDE SEQUENCE [LARGE SCALE GENOMIC DNA]</scope>
    <source>
        <strain evidence="9">CECT 8289</strain>
    </source>
</reference>
<gene>
    <name evidence="8" type="ORF">ACFOWM_02135</name>
</gene>
<evidence type="ECO:0000256" key="4">
    <source>
        <dbReference type="ARBA" id="ARBA00022692"/>
    </source>
</evidence>
<evidence type="ECO:0000313" key="8">
    <source>
        <dbReference type="EMBL" id="MFC4261665.1"/>
    </source>
</evidence>
<feature type="transmembrane region" description="Helical" evidence="7">
    <location>
        <begin position="354"/>
        <end position="371"/>
    </location>
</feature>
<keyword evidence="2" id="KW-1003">Cell membrane</keyword>
<sequence>MYPNLYYVFKDWFGVEWNGLKILNTFGLMVALSFVAAALVINAELKRKEKQGLLLPSEETIVVGKPASLLELFYNALVGFIFGAKLLGLLFFKPADISTQEYIFSKSGSVVGGLLMAILLVGLKYFEKNKQKLKTPEARKVRIWPHDRVGDIVIISLIFGILGAKLFDNFEHWDEFMADPIGKLFSVSGLTFYGGLIMAAAAVCWYAHKKRISLTHLVDAAAPSLMIAYAIGRIGCQVAGDGDWGIYNSAYISDRSGNVSIAGAGEFEKALQKDSTYFLEGKIIDRNGKEAYVTDRTSKTLSEVAHKSFKGPSFLPTWLFAYSYPQNVNNDGVVMPGVTDDHYSVLPQPVFPTPLYETIFCTFLFLVLWAIRKKIKIPLMMFGIYLVFNGMERFFVELIRVNKTYTIFGLQSTQAEVIAVMLMLAGLVTMLIAKWRYKA</sequence>
<keyword evidence="6 7" id="KW-0472">Membrane</keyword>
<dbReference type="RefSeq" id="WP_379706432.1">
    <property type="nucleotide sequence ID" value="NZ_JBHSCZ010000001.1"/>
</dbReference>
<evidence type="ECO:0000256" key="6">
    <source>
        <dbReference type="ARBA" id="ARBA00023136"/>
    </source>
</evidence>
<organism evidence="8 9">
    <name type="scientific">Ferruginibacter yonginensis</name>
    <dbReference type="NCBI Taxonomy" id="1310416"/>
    <lineage>
        <taxon>Bacteria</taxon>
        <taxon>Pseudomonadati</taxon>
        <taxon>Bacteroidota</taxon>
        <taxon>Chitinophagia</taxon>
        <taxon>Chitinophagales</taxon>
        <taxon>Chitinophagaceae</taxon>
        <taxon>Ferruginibacter</taxon>
    </lineage>
</organism>
<feature type="transmembrane region" description="Helical" evidence="7">
    <location>
        <begin position="72"/>
        <end position="92"/>
    </location>
</feature>